<evidence type="ECO:0000313" key="1">
    <source>
        <dbReference type="EMBL" id="KAF9741654.1"/>
    </source>
</evidence>
<organism evidence="1 2">
    <name type="scientific">Paraphaeosphaeria minitans</name>
    <dbReference type="NCBI Taxonomy" id="565426"/>
    <lineage>
        <taxon>Eukaryota</taxon>
        <taxon>Fungi</taxon>
        <taxon>Dikarya</taxon>
        <taxon>Ascomycota</taxon>
        <taxon>Pezizomycotina</taxon>
        <taxon>Dothideomycetes</taxon>
        <taxon>Pleosporomycetidae</taxon>
        <taxon>Pleosporales</taxon>
        <taxon>Massarineae</taxon>
        <taxon>Didymosphaeriaceae</taxon>
        <taxon>Paraphaeosphaeria</taxon>
    </lineage>
</organism>
<gene>
    <name evidence="1" type="ORF">PMIN01_01193</name>
</gene>
<proteinExistence type="predicted"/>
<reference evidence="1" key="1">
    <citation type="journal article" date="2020" name="Mol. Plant Microbe Interact.">
        <title>Genome Sequence of the Biocontrol Agent Coniothyrium minitans strain Conio (IMI 134523).</title>
        <authorList>
            <person name="Patel D."/>
            <person name="Shittu T.A."/>
            <person name="Baroncelli R."/>
            <person name="Muthumeenakshi S."/>
            <person name="Osborne T.H."/>
            <person name="Janganan T.K."/>
            <person name="Sreenivasaprasad S."/>
        </authorList>
    </citation>
    <scope>NUCLEOTIDE SEQUENCE</scope>
    <source>
        <strain evidence="1">Conio</strain>
    </source>
</reference>
<dbReference type="AlphaFoldDB" id="A0A9P6KX54"/>
<accession>A0A9P6KX54</accession>
<dbReference type="Proteomes" id="UP000756921">
    <property type="component" value="Unassembled WGS sequence"/>
</dbReference>
<name>A0A9P6KX54_9PLEO</name>
<comment type="caution">
    <text evidence="1">The sequence shown here is derived from an EMBL/GenBank/DDBJ whole genome shotgun (WGS) entry which is preliminary data.</text>
</comment>
<dbReference type="EMBL" id="WJXW01000001">
    <property type="protein sequence ID" value="KAF9741654.1"/>
    <property type="molecule type" value="Genomic_DNA"/>
</dbReference>
<protein>
    <submittedName>
        <fullName evidence="1">Uncharacterized protein</fullName>
    </submittedName>
</protein>
<keyword evidence="2" id="KW-1185">Reference proteome</keyword>
<evidence type="ECO:0000313" key="2">
    <source>
        <dbReference type="Proteomes" id="UP000756921"/>
    </source>
</evidence>
<sequence length="405" mass="46699">MTSQPTADEQAAASRDAVSRAIQAFAVAERSRNFHFLARNSHHRVNEEDLSVYRTAPKDIPTSTKRGNVNPGRLFGSLWYTFHQARWGITDNVALRYWFDAHQALLKTVLDARLDIKLHYIEVLDLDDTKCWMPLCDWMRKKYEWHDDRDWKQRGGSKLQLENQITWWSLNGKHFSFLDLPAELRNTIYPMILEPGIGNPEPQVQYVNRQIHNEAMWIRALSTKSLCLSSRFTKLNDGSIQNLPRMLSLKRLRLQLSAACYFELIGLNPQRGAPFAELEQASERIIPLKQLPELEQLDLSFIEITHPDAQCPWGGISAGHSCQKTWIDWFFTFALEHLFGKHVCVIMSGCVPDSVRAKWEPILKDAQYGHIRDMAASRAAIRRTREIDLPIKCLCTVPCSLRRAC</sequence>
<dbReference type="OrthoDB" id="5335493at2759"/>